<accession>A0A1A9KMM9</accession>
<dbReference type="Proteomes" id="UP000077748">
    <property type="component" value="Plasmid pRBL16"/>
</dbReference>
<gene>
    <name evidence="1" type="ORF">A9C11_32915</name>
</gene>
<protein>
    <submittedName>
        <fullName evidence="1">Uncharacterized protein</fullName>
    </submittedName>
</protein>
<sequence length="59" mass="6910">MAQSLDEFIEEMKKDLESFASEYRKSHAENPEHFPLVLDDNNDGLWLEFLVDHATKDRG</sequence>
<evidence type="ECO:0000313" key="1">
    <source>
        <dbReference type="EMBL" id="ANI18857.1"/>
    </source>
</evidence>
<dbReference type="AlphaFoldDB" id="A0A1A9KMM9"/>
<geneLocation type="plasmid" evidence="2">
    <name>prbl16</name>
</geneLocation>
<dbReference type="RefSeq" id="WP_010792827.1">
    <property type="nucleotide sequence ID" value="NZ_CP015879.1"/>
</dbReference>
<dbReference type="GeneID" id="93444908"/>
<keyword evidence="1" id="KW-0614">Plasmid</keyword>
<reference evidence="1 2" key="1">
    <citation type="submission" date="2016-05" db="EMBL/GenBank/DDBJ databases">
        <title>Genome Sequence of Pseudomonas citronellolis Strain SJTE-3, an Estrogens and Persistent Organic Pollutants degradation strain.</title>
        <authorList>
            <person name="Liang R."/>
        </authorList>
    </citation>
    <scope>NUCLEOTIDE SEQUENCE [LARGE SCALE GENOMIC DNA]</scope>
    <source>
        <strain evidence="1 2">SJTE-3</strain>
        <plasmid evidence="2">Plasmid prbl16</plasmid>
    </source>
</reference>
<evidence type="ECO:0000313" key="2">
    <source>
        <dbReference type="Proteomes" id="UP000077748"/>
    </source>
</evidence>
<proteinExistence type="predicted"/>
<dbReference type="EMBL" id="CP015879">
    <property type="protein sequence ID" value="ANI18857.1"/>
    <property type="molecule type" value="Genomic_DNA"/>
</dbReference>
<name>A0A1A9KMM9_9PSED</name>
<organism evidence="1 2">
    <name type="scientific">Pseudomonas citronellolis</name>
    <dbReference type="NCBI Taxonomy" id="53408"/>
    <lineage>
        <taxon>Bacteria</taxon>
        <taxon>Pseudomonadati</taxon>
        <taxon>Pseudomonadota</taxon>
        <taxon>Gammaproteobacteria</taxon>
        <taxon>Pseudomonadales</taxon>
        <taxon>Pseudomonadaceae</taxon>
        <taxon>Pseudomonas</taxon>
    </lineage>
</organism>